<dbReference type="AlphaFoldDB" id="A0A485M2A0"/>
<evidence type="ECO:0000313" key="1">
    <source>
        <dbReference type="EMBL" id="VFU15744.1"/>
    </source>
</evidence>
<sequence length="58" mass="6463">MVRNDYRVGDKVEVCLPDGSLLRGKIIEIITGINSNCYLIQYNSAYALISQGDIVKKT</sequence>
<dbReference type="EMBL" id="CAADRN010000237">
    <property type="protein sequence ID" value="VFU15744.1"/>
    <property type="molecule type" value="Genomic_DNA"/>
</dbReference>
<name>A0A485M2A0_9ZZZZ</name>
<proteinExistence type="predicted"/>
<reference evidence="1" key="1">
    <citation type="submission" date="2019-03" db="EMBL/GenBank/DDBJ databases">
        <authorList>
            <person name="Hao L."/>
        </authorList>
    </citation>
    <scope>NUCLEOTIDE SEQUENCE</scope>
</reference>
<gene>
    <name evidence="1" type="ORF">SCFA_3110001</name>
</gene>
<accession>A0A485M2A0</accession>
<protein>
    <submittedName>
        <fullName evidence="1">Uncharacterized protein</fullName>
    </submittedName>
</protein>
<organism evidence="1">
    <name type="scientific">anaerobic digester metagenome</name>
    <dbReference type="NCBI Taxonomy" id="1263854"/>
    <lineage>
        <taxon>unclassified sequences</taxon>
        <taxon>metagenomes</taxon>
        <taxon>ecological metagenomes</taxon>
    </lineage>
</organism>